<protein>
    <submittedName>
        <fullName evidence="1">Uncharacterized protein</fullName>
    </submittedName>
</protein>
<keyword evidence="2" id="KW-1185">Reference proteome</keyword>
<evidence type="ECO:0000313" key="1">
    <source>
        <dbReference type="EMBL" id="KAJ0180418.1"/>
    </source>
</evidence>
<comment type="caution">
    <text evidence="1">The sequence shown here is derived from an EMBL/GenBank/DDBJ whole genome shotgun (WGS) entry which is preliminary data.</text>
</comment>
<evidence type="ECO:0000313" key="2">
    <source>
        <dbReference type="Proteomes" id="UP000824533"/>
    </source>
</evidence>
<organism evidence="1 2">
    <name type="scientific">Dendrolimus kikuchii</name>
    <dbReference type="NCBI Taxonomy" id="765133"/>
    <lineage>
        <taxon>Eukaryota</taxon>
        <taxon>Metazoa</taxon>
        <taxon>Ecdysozoa</taxon>
        <taxon>Arthropoda</taxon>
        <taxon>Hexapoda</taxon>
        <taxon>Insecta</taxon>
        <taxon>Pterygota</taxon>
        <taxon>Neoptera</taxon>
        <taxon>Endopterygota</taxon>
        <taxon>Lepidoptera</taxon>
        <taxon>Glossata</taxon>
        <taxon>Ditrysia</taxon>
        <taxon>Bombycoidea</taxon>
        <taxon>Lasiocampidae</taxon>
        <taxon>Dendrolimus</taxon>
    </lineage>
</organism>
<accession>A0ACC1D9Z5</accession>
<name>A0ACC1D9Z5_9NEOP</name>
<proteinExistence type="predicted"/>
<reference evidence="1 2" key="1">
    <citation type="journal article" date="2021" name="Front. Genet.">
        <title>Chromosome-Level Genome Assembly Reveals Significant Gene Expansion in the Toll and IMD Signaling Pathways of Dendrolimus kikuchii.</title>
        <authorList>
            <person name="Zhou J."/>
            <person name="Wu P."/>
            <person name="Xiong Z."/>
            <person name="Liu N."/>
            <person name="Zhao N."/>
            <person name="Ji M."/>
            <person name="Qiu Y."/>
            <person name="Yang B."/>
        </authorList>
    </citation>
    <scope>NUCLEOTIDE SEQUENCE [LARGE SCALE GENOMIC DNA]</scope>
    <source>
        <strain evidence="1">Ann1</strain>
    </source>
</reference>
<dbReference type="Proteomes" id="UP000824533">
    <property type="component" value="Linkage Group LG06"/>
</dbReference>
<sequence length="46" mass="5445">MNCAYYQQHGGSHPAHHNVTNNYYHEPFLSKLRAFVARQTKDVREK</sequence>
<gene>
    <name evidence="1" type="ORF">K1T71_003822</name>
</gene>
<dbReference type="EMBL" id="CM034392">
    <property type="protein sequence ID" value="KAJ0180418.1"/>
    <property type="molecule type" value="Genomic_DNA"/>
</dbReference>